<dbReference type="InterPro" id="IPR029058">
    <property type="entry name" value="AB_hydrolase_fold"/>
</dbReference>
<organism evidence="3">
    <name type="scientific">Trepomonas sp. PC1</name>
    <dbReference type="NCBI Taxonomy" id="1076344"/>
    <lineage>
        <taxon>Eukaryota</taxon>
        <taxon>Metamonada</taxon>
        <taxon>Diplomonadida</taxon>
        <taxon>Hexamitidae</taxon>
        <taxon>Hexamitinae</taxon>
        <taxon>Trepomonas</taxon>
    </lineage>
</organism>
<dbReference type="SUPFAM" id="SSF53474">
    <property type="entry name" value="alpha/beta-Hydrolases"/>
    <property type="match status" value="1"/>
</dbReference>
<name>A0A146K8Y9_9EUKA</name>
<feature type="domain" description="Alpha/beta hydrolase fold-3" evidence="2">
    <location>
        <begin position="154"/>
        <end position="353"/>
    </location>
</feature>
<evidence type="ECO:0000256" key="1">
    <source>
        <dbReference type="ARBA" id="ARBA00022801"/>
    </source>
</evidence>
<reference evidence="3" key="1">
    <citation type="submission" date="2015-07" db="EMBL/GenBank/DDBJ databases">
        <title>Adaptation to a free-living lifestyle via gene acquisitions in the diplomonad Trepomonas sp. PC1.</title>
        <authorList>
            <person name="Xu F."/>
            <person name="Jerlstrom-Hultqvist J."/>
            <person name="Kolisko M."/>
            <person name="Simpson A.G.B."/>
            <person name="Roger A.J."/>
            <person name="Svard S.G."/>
            <person name="Andersson J.O."/>
        </authorList>
    </citation>
    <scope>NUCLEOTIDE SEQUENCE</scope>
    <source>
        <strain evidence="3">PC1</strain>
    </source>
</reference>
<keyword evidence="1 3" id="KW-0378">Hydrolase</keyword>
<feature type="non-terminal residue" evidence="3">
    <location>
        <position position="1"/>
    </location>
</feature>
<sequence length="376" mass="43300">LYIGLCLVPWINLFFITNTYSIKLLYMLYIICGNMALFTAHLVSIPQVKIYNILLQFANLKPKYTPIVNLLFLFMALKYRRDKHISLKLDIERNTIKFMMHLPCISVTTLFKVRIFLNQYQPPKYNAKFEVRIQKHSHSTSELIIQKKTNCLVLQLPGGGYEVGFCQMYRKSAELIHNKTGFNVASLDYRVSPNKYPAALEDALEAYQFYQKNYDEIIFSGTSAGGNLALALGLKLQELQIKLPKAMVLMSPWTDMAAEGSSYKEKMYIDHLFSVDKNLKFDRKLIFKSGYASGDLKNPFLSPKYGQYDNFCPVLIQVGGDECLLDDSISIFDKLKKFNSKLHIYPGMFHSFQHIAPYSKEGKQAWNEVQEFIAVL</sequence>
<dbReference type="InterPro" id="IPR013094">
    <property type="entry name" value="AB_hydrolase_3"/>
</dbReference>
<dbReference type="Pfam" id="PF07859">
    <property type="entry name" value="Abhydrolase_3"/>
    <property type="match status" value="1"/>
</dbReference>
<dbReference type="AlphaFoldDB" id="A0A146K8Y9"/>
<dbReference type="GO" id="GO:0016787">
    <property type="term" value="F:hydrolase activity"/>
    <property type="evidence" value="ECO:0007669"/>
    <property type="project" value="UniProtKB-KW"/>
</dbReference>
<dbReference type="PANTHER" id="PTHR48081:SF8">
    <property type="entry name" value="ALPHA_BETA HYDROLASE FOLD-3 DOMAIN-CONTAINING PROTEIN-RELATED"/>
    <property type="match status" value="1"/>
</dbReference>
<dbReference type="Gene3D" id="3.40.50.1820">
    <property type="entry name" value="alpha/beta hydrolase"/>
    <property type="match status" value="1"/>
</dbReference>
<evidence type="ECO:0000313" key="3">
    <source>
        <dbReference type="EMBL" id="JAP91929.1"/>
    </source>
</evidence>
<gene>
    <name evidence="3" type="ORF">TPC1_16292</name>
</gene>
<proteinExistence type="predicted"/>
<accession>A0A146K8Y9</accession>
<evidence type="ECO:0000259" key="2">
    <source>
        <dbReference type="Pfam" id="PF07859"/>
    </source>
</evidence>
<dbReference type="PANTHER" id="PTHR48081">
    <property type="entry name" value="AB HYDROLASE SUPERFAMILY PROTEIN C4A8.06C"/>
    <property type="match status" value="1"/>
</dbReference>
<dbReference type="EMBL" id="GDID01004677">
    <property type="protein sequence ID" value="JAP91929.1"/>
    <property type="molecule type" value="Transcribed_RNA"/>
</dbReference>
<protein>
    <submittedName>
        <fullName evidence="3">Alpha/beta hydrolase fold-containing protein</fullName>
    </submittedName>
</protein>
<dbReference type="InterPro" id="IPR050300">
    <property type="entry name" value="GDXG_lipolytic_enzyme"/>
</dbReference>